<dbReference type="STRING" id="1108045.GORHZ_154_00300"/>
<accession>K6WDX6</accession>
<reference evidence="1 2" key="1">
    <citation type="submission" date="2012-08" db="EMBL/GenBank/DDBJ databases">
        <title>Whole genome shotgun sequence of Gordonia rhizosphera NBRC 16068.</title>
        <authorList>
            <person name="Takarada H."/>
            <person name="Isaki S."/>
            <person name="Hosoyama A."/>
            <person name="Tsuchikane K."/>
            <person name="Katsumata H."/>
            <person name="Baba S."/>
            <person name="Ohji S."/>
            <person name="Yamazaki S."/>
            <person name="Fujita N."/>
        </authorList>
    </citation>
    <scope>NUCLEOTIDE SEQUENCE [LARGE SCALE GENOMIC DNA]</scope>
    <source>
        <strain evidence="1 2">NBRC 16068</strain>
    </source>
</reference>
<evidence type="ECO:0000313" key="1">
    <source>
        <dbReference type="EMBL" id="GAB91941.1"/>
    </source>
</evidence>
<proteinExistence type="predicted"/>
<sequence length="90" mass="9829">MPLTARLENQVTGFGDHLDAVEDRADTALEDEAVLIFVPVSVHRCGDRARGQEMFDDGESSVCLRGVEEEPVADTIDRTEKLALRGADEA</sequence>
<gene>
    <name evidence="1" type="ORF">GORHZ_154_00300</name>
</gene>
<protein>
    <submittedName>
        <fullName evidence="1">Uncharacterized protein</fullName>
    </submittedName>
</protein>
<organism evidence="1 2">
    <name type="scientific">Gordonia rhizosphera NBRC 16068</name>
    <dbReference type="NCBI Taxonomy" id="1108045"/>
    <lineage>
        <taxon>Bacteria</taxon>
        <taxon>Bacillati</taxon>
        <taxon>Actinomycetota</taxon>
        <taxon>Actinomycetes</taxon>
        <taxon>Mycobacteriales</taxon>
        <taxon>Gordoniaceae</taxon>
        <taxon>Gordonia</taxon>
    </lineage>
</organism>
<evidence type="ECO:0000313" key="2">
    <source>
        <dbReference type="Proteomes" id="UP000008363"/>
    </source>
</evidence>
<dbReference type="EMBL" id="BAHC01000154">
    <property type="protein sequence ID" value="GAB91941.1"/>
    <property type="molecule type" value="Genomic_DNA"/>
</dbReference>
<keyword evidence="2" id="KW-1185">Reference proteome</keyword>
<name>K6WDX6_9ACTN</name>
<comment type="caution">
    <text evidence="1">The sequence shown here is derived from an EMBL/GenBank/DDBJ whole genome shotgun (WGS) entry which is preliminary data.</text>
</comment>
<dbReference type="Proteomes" id="UP000008363">
    <property type="component" value="Unassembled WGS sequence"/>
</dbReference>
<dbReference type="AlphaFoldDB" id="K6WDX6"/>